<name>A0A328TVG7_9BACL</name>
<evidence type="ECO:0000259" key="2">
    <source>
        <dbReference type="Pfam" id="PF01408"/>
    </source>
</evidence>
<dbReference type="Pfam" id="PF01408">
    <property type="entry name" value="GFO_IDH_MocA"/>
    <property type="match status" value="1"/>
</dbReference>
<evidence type="ECO:0000313" key="5">
    <source>
        <dbReference type="Proteomes" id="UP000249260"/>
    </source>
</evidence>
<dbReference type="InterPro" id="IPR000683">
    <property type="entry name" value="Gfo/Idh/MocA-like_OxRdtase_N"/>
</dbReference>
<feature type="domain" description="Gfo/Idh/MocA-like oxidoreductase N-terminal" evidence="2">
    <location>
        <begin position="17"/>
        <end position="139"/>
    </location>
</feature>
<dbReference type="PANTHER" id="PTHR43818:SF11">
    <property type="entry name" value="BCDNA.GH03377"/>
    <property type="match status" value="1"/>
</dbReference>
<dbReference type="RefSeq" id="WP_112884119.1">
    <property type="nucleotide sequence ID" value="NZ_QLUW01000004.1"/>
</dbReference>
<gene>
    <name evidence="4" type="ORF">DL346_19790</name>
</gene>
<dbReference type="InterPro" id="IPR036291">
    <property type="entry name" value="NAD(P)-bd_dom_sf"/>
</dbReference>
<dbReference type="InterPro" id="IPR050463">
    <property type="entry name" value="Gfo/Idh/MocA_oxidrdct_glycsds"/>
</dbReference>
<sequence length="363" mass="40491">MEHQHIKYNFEYDRKLKVCFIGAGGHSFRNVYPTFQYAPVDLAAICDVNGERAATYARQFGAKSAYTDYREMLEKEKPEAVFIVTSYHPDGRVQATDIALEALRQGVHVWMEKPTAASVGEVEQLINASREHNRYVMTGLKKVFFPAIAKVKEIISSPEFGTPSSLYIRYPQNIPPLAERKDLRRLTGFLDHIYHPAAIIHYLMGKVATMSFESEPFNGGSVTNFRFASGAVGTMHMTAGISGSSPLERLEVVGSGCNVVVDNGVNLTYYRQASRGGYGRTPTYLVDDAAAPLHWEPEFSLGQLYNKNIFLLGYVPEVLHFCESILAGRPPQKGTLEDSLEIMKLFEAYRSTPEGEKAVINAN</sequence>
<dbReference type="SUPFAM" id="SSF51735">
    <property type="entry name" value="NAD(P)-binding Rossmann-fold domains"/>
    <property type="match status" value="1"/>
</dbReference>
<evidence type="ECO:0000313" key="4">
    <source>
        <dbReference type="EMBL" id="RAP74330.1"/>
    </source>
</evidence>
<dbReference type="PANTHER" id="PTHR43818">
    <property type="entry name" value="BCDNA.GH03377"/>
    <property type="match status" value="1"/>
</dbReference>
<proteinExistence type="predicted"/>
<accession>A0A328TVG7</accession>
<dbReference type="AlphaFoldDB" id="A0A328TVG7"/>
<dbReference type="GO" id="GO:0016491">
    <property type="term" value="F:oxidoreductase activity"/>
    <property type="evidence" value="ECO:0007669"/>
    <property type="project" value="UniProtKB-KW"/>
</dbReference>
<dbReference type="InterPro" id="IPR055170">
    <property type="entry name" value="GFO_IDH_MocA-like_dom"/>
</dbReference>
<dbReference type="OrthoDB" id="9792085at2"/>
<dbReference type="Proteomes" id="UP000249260">
    <property type="component" value="Unassembled WGS sequence"/>
</dbReference>
<reference evidence="4 5" key="1">
    <citation type="submission" date="2018-06" db="EMBL/GenBank/DDBJ databases">
        <title>Paenibacillus montanisoli sp. nov., isolated from mountain area soil.</title>
        <authorList>
            <person name="Wu M."/>
        </authorList>
    </citation>
    <scope>NUCLEOTIDE SEQUENCE [LARGE SCALE GENOMIC DNA]</scope>
    <source>
        <strain evidence="4 5">RA17</strain>
    </source>
</reference>
<dbReference type="SUPFAM" id="SSF55347">
    <property type="entry name" value="Glyceraldehyde-3-phosphate dehydrogenase-like, C-terminal domain"/>
    <property type="match status" value="1"/>
</dbReference>
<dbReference type="GO" id="GO:0000166">
    <property type="term" value="F:nucleotide binding"/>
    <property type="evidence" value="ECO:0007669"/>
    <property type="project" value="InterPro"/>
</dbReference>
<dbReference type="Gene3D" id="3.30.360.10">
    <property type="entry name" value="Dihydrodipicolinate Reductase, domain 2"/>
    <property type="match status" value="1"/>
</dbReference>
<evidence type="ECO:0000256" key="1">
    <source>
        <dbReference type="ARBA" id="ARBA00023002"/>
    </source>
</evidence>
<evidence type="ECO:0000259" key="3">
    <source>
        <dbReference type="Pfam" id="PF22725"/>
    </source>
</evidence>
<organism evidence="4 5">
    <name type="scientific">Paenibacillus montanisoli</name>
    <dbReference type="NCBI Taxonomy" id="2081970"/>
    <lineage>
        <taxon>Bacteria</taxon>
        <taxon>Bacillati</taxon>
        <taxon>Bacillota</taxon>
        <taxon>Bacilli</taxon>
        <taxon>Bacillales</taxon>
        <taxon>Paenibacillaceae</taxon>
        <taxon>Paenibacillus</taxon>
    </lineage>
</organism>
<dbReference type="Pfam" id="PF22725">
    <property type="entry name" value="GFO_IDH_MocA_C3"/>
    <property type="match status" value="1"/>
</dbReference>
<keyword evidence="5" id="KW-1185">Reference proteome</keyword>
<dbReference type="Gene3D" id="3.40.50.720">
    <property type="entry name" value="NAD(P)-binding Rossmann-like Domain"/>
    <property type="match status" value="1"/>
</dbReference>
<feature type="domain" description="GFO/IDH/MocA-like oxidoreductase" evidence="3">
    <location>
        <begin position="149"/>
        <end position="255"/>
    </location>
</feature>
<comment type="caution">
    <text evidence="4">The sequence shown here is derived from an EMBL/GenBank/DDBJ whole genome shotgun (WGS) entry which is preliminary data.</text>
</comment>
<keyword evidence="1" id="KW-0560">Oxidoreductase</keyword>
<protein>
    <submittedName>
        <fullName evidence="4">Gfo/Idh/MocA family oxidoreductase</fullName>
    </submittedName>
</protein>
<dbReference type="EMBL" id="QLUW01000004">
    <property type="protein sequence ID" value="RAP74330.1"/>
    <property type="molecule type" value="Genomic_DNA"/>
</dbReference>